<dbReference type="Pfam" id="PF14441">
    <property type="entry name" value="OTT_1508_deam"/>
    <property type="match status" value="1"/>
</dbReference>
<keyword evidence="2" id="KW-1185">Reference proteome</keyword>
<dbReference type="STRING" id="42249.A0A317SZH3"/>
<dbReference type="EMBL" id="PYWC01000006">
    <property type="protein sequence ID" value="PWW79724.1"/>
    <property type="molecule type" value="Genomic_DNA"/>
</dbReference>
<reference evidence="1 2" key="1">
    <citation type="submission" date="2018-03" db="EMBL/GenBank/DDBJ databases">
        <title>Genomes of Pezizomycetes fungi and the evolution of truffles.</title>
        <authorList>
            <person name="Murat C."/>
            <person name="Payen T."/>
            <person name="Noel B."/>
            <person name="Kuo A."/>
            <person name="Martin F.M."/>
        </authorList>
    </citation>
    <scope>NUCLEOTIDE SEQUENCE [LARGE SCALE GENOMIC DNA]</scope>
    <source>
        <strain evidence="1">091103-1</strain>
    </source>
</reference>
<dbReference type="OrthoDB" id="5308969at2759"/>
<gene>
    <name evidence="1" type="ORF">C7212DRAFT_360933</name>
</gene>
<sequence>MANQLDPHHLVALMSYVFWKKQDGSSRFLDPTSLSLEYGITIKHQTSVRTRAVLDSIANILVFKADSQVVAVALQFTSKAHKIRLTIAENGDVDPRLIYYLNRVWEKLQALSNEFAAKGGSDRNETGSPEIPDGVALPLRVQIFREIFGFTLEKQMKRVRKWWNGLVDFVQKLWERREGAVQGVESDLLDVTAGLFSVIRLARKYRRDLRRGLTDDEWQTVHDNSMWASEKAGLVLADRKNFGCETLARELNGTYPDNPPTPRPSNTVFEMAQTLSLLRLRGDYSKRGANSWRGGTNDRSEGAFQLRRALEKLTSLTRHIECLIAFANSPRLRPALRSRMSISTVPGQTRTVELPGSQEQWKPVLEVVTDKILPWQEGYAGELAEHHKENIRVCPAHCECSLIQYLTTRHHDSWDKVPAFSYVGVSKLSCSACRIWLEAFNEAGQRKFYTRGSHGKWYWPWGMPTAEASLREVMVGESSGEIALEKSLEDAMAAKISREYIKYLKQQKLYRSGSDSTDASLSGGKRQLSDAQMESVRSNLGTLVQELVVNKIEDLRLQGDD</sequence>
<organism evidence="1 2">
    <name type="scientific">Tuber magnatum</name>
    <name type="common">white Piedmont truffle</name>
    <dbReference type="NCBI Taxonomy" id="42249"/>
    <lineage>
        <taxon>Eukaryota</taxon>
        <taxon>Fungi</taxon>
        <taxon>Dikarya</taxon>
        <taxon>Ascomycota</taxon>
        <taxon>Pezizomycotina</taxon>
        <taxon>Pezizomycetes</taxon>
        <taxon>Pezizales</taxon>
        <taxon>Tuberaceae</taxon>
        <taxon>Tuber</taxon>
    </lineage>
</organism>
<evidence type="ECO:0000313" key="2">
    <source>
        <dbReference type="Proteomes" id="UP000246991"/>
    </source>
</evidence>
<dbReference type="Proteomes" id="UP000246991">
    <property type="component" value="Unassembled WGS sequence"/>
</dbReference>
<name>A0A317SZH3_9PEZI</name>
<comment type="caution">
    <text evidence="1">The sequence shown here is derived from an EMBL/GenBank/DDBJ whole genome shotgun (WGS) entry which is preliminary data.</text>
</comment>
<evidence type="ECO:0000313" key="1">
    <source>
        <dbReference type="EMBL" id="PWW79724.1"/>
    </source>
</evidence>
<protein>
    <submittedName>
        <fullName evidence="1">Uncharacterized protein</fullName>
    </submittedName>
</protein>
<proteinExistence type="predicted"/>
<accession>A0A317SZH3</accession>
<dbReference type="AlphaFoldDB" id="A0A317SZH3"/>
<dbReference type="InterPro" id="IPR027796">
    <property type="entry name" value="OTT_1508_deam-like"/>
</dbReference>